<gene>
    <name evidence="2" type="ORF">CRE_26653</name>
</gene>
<feature type="transmembrane region" description="Helical" evidence="1">
    <location>
        <begin position="52"/>
        <end position="70"/>
    </location>
</feature>
<dbReference type="Proteomes" id="UP000008281">
    <property type="component" value="Unassembled WGS sequence"/>
</dbReference>
<evidence type="ECO:0000313" key="2">
    <source>
        <dbReference type="EMBL" id="EFP04289.1"/>
    </source>
</evidence>
<protein>
    <submittedName>
        <fullName evidence="2">Uncharacterized protein</fullName>
    </submittedName>
</protein>
<name>E3MKS3_CAERE</name>
<dbReference type="InParanoid" id="E3MKS3"/>
<dbReference type="EMBL" id="DS268453">
    <property type="protein sequence ID" value="EFP04289.1"/>
    <property type="molecule type" value="Genomic_DNA"/>
</dbReference>
<accession>E3MKS3</accession>
<keyword evidence="1" id="KW-1133">Transmembrane helix</keyword>
<proteinExistence type="predicted"/>
<sequence length="103" mass="11741">MLKLREAYEGSCRVESNTVNLMLGIEARIIQKKVDLVDDAKESEKLLQVYKFHLPFLVVTLFFITMYLGFHTITGRPVPHWVQFMLSGPFHCFGCSSPTSSSL</sequence>
<dbReference type="AlphaFoldDB" id="E3MKS3"/>
<keyword evidence="3" id="KW-1185">Reference proteome</keyword>
<dbReference type="HOGENOM" id="CLU_2266236_0_0_1"/>
<reference evidence="2" key="1">
    <citation type="submission" date="2007-07" db="EMBL/GenBank/DDBJ databases">
        <title>PCAP assembly of the Caenorhabditis remanei genome.</title>
        <authorList>
            <consortium name="The Caenorhabditis remanei Sequencing Consortium"/>
            <person name="Wilson R.K."/>
        </authorList>
    </citation>
    <scope>NUCLEOTIDE SEQUENCE [LARGE SCALE GENOMIC DNA]</scope>
    <source>
        <strain evidence="2">PB4641</strain>
    </source>
</reference>
<organism evidence="3">
    <name type="scientific">Caenorhabditis remanei</name>
    <name type="common">Caenorhabditis vulgaris</name>
    <dbReference type="NCBI Taxonomy" id="31234"/>
    <lineage>
        <taxon>Eukaryota</taxon>
        <taxon>Metazoa</taxon>
        <taxon>Ecdysozoa</taxon>
        <taxon>Nematoda</taxon>
        <taxon>Chromadorea</taxon>
        <taxon>Rhabditida</taxon>
        <taxon>Rhabditina</taxon>
        <taxon>Rhabditomorpha</taxon>
        <taxon>Rhabditoidea</taxon>
        <taxon>Rhabditidae</taxon>
        <taxon>Peloderinae</taxon>
        <taxon>Caenorhabditis</taxon>
    </lineage>
</organism>
<keyword evidence="1" id="KW-0472">Membrane</keyword>
<evidence type="ECO:0000256" key="1">
    <source>
        <dbReference type="SAM" id="Phobius"/>
    </source>
</evidence>
<keyword evidence="1" id="KW-0812">Transmembrane</keyword>
<evidence type="ECO:0000313" key="3">
    <source>
        <dbReference type="Proteomes" id="UP000008281"/>
    </source>
</evidence>